<comment type="caution">
    <text evidence="11">The sequence shown here is derived from an EMBL/GenBank/DDBJ whole genome shotgun (WGS) entry which is preliminary data.</text>
</comment>
<dbReference type="InterPro" id="IPR000890">
    <property type="entry name" value="Aliphatic_acid_kin_short-chain"/>
</dbReference>
<dbReference type="PIRSF" id="PIRSF036458">
    <property type="entry name" value="Butyrate_kin"/>
    <property type="match status" value="1"/>
</dbReference>
<dbReference type="PANTHER" id="PTHR21060">
    <property type="entry name" value="ACETATE KINASE"/>
    <property type="match status" value="1"/>
</dbReference>
<dbReference type="InterPro" id="IPR023865">
    <property type="entry name" value="Aliphatic_acid_kinase_CS"/>
</dbReference>
<evidence type="ECO:0000313" key="12">
    <source>
        <dbReference type="Proteomes" id="UP000295328"/>
    </source>
</evidence>
<dbReference type="Pfam" id="PF00871">
    <property type="entry name" value="Acetate_kinase"/>
    <property type="match status" value="1"/>
</dbReference>
<evidence type="ECO:0000313" key="11">
    <source>
        <dbReference type="EMBL" id="TDM01965.1"/>
    </source>
</evidence>
<comment type="catalytic activity">
    <reaction evidence="8 9">
        <text>butanoate + ATP = butanoyl phosphate + ADP</text>
        <dbReference type="Rhea" id="RHEA:13585"/>
        <dbReference type="ChEBI" id="CHEBI:17968"/>
        <dbReference type="ChEBI" id="CHEBI:30616"/>
        <dbReference type="ChEBI" id="CHEBI:58079"/>
        <dbReference type="ChEBI" id="CHEBI:456216"/>
        <dbReference type="EC" id="2.7.2.7"/>
    </reaction>
</comment>
<dbReference type="GO" id="GO:0005737">
    <property type="term" value="C:cytoplasm"/>
    <property type="evidence" value="ECO:0007669"/>
    <property type="project" value="UniProtKB-SubCell"/>
</dbReference>
<protein>
    <recommendedName>
        <fullName evidence="9">Probable butyrate kinase</fullName>
        <shortName evidence="9">BK</shortName>
        <ecNumber evidence="9">2.7.2.7</ecNumber>
    </recommendedName>
    <alternativeName>
        <fullName evidence="9">Branched-chain carboxylic acid kinase</fullName>
    </alternativeName>
</protein>
<dbReference type="AlphaFoldDB" id="A0A4R6BJT3"/>
<dbReference type="PANTHER" id="PTHR21060:SF3">
    <property type="entry name" value="BUTYRATE KINASE 2-RELATED"/>
    <property type="match status" value="1"/>
</dbReference>
<dbReference type="GO" id="GO:0047761">
    <property type="term" value="F:butyrate kinase activity"/>
    <property type="evidence" value="ECO:0007669"/>
    <property type="project" value="UniProtKB-UniRule"/>
</dbReference>
<dbReference type="NCBIfam" id="TIGR02707">
    <property type="entry name" value="butyr_kinase"/>
    <property type="match status" value="1"/>
</dbReference>
<accession>A0A4R6BJT3</accession>
<dbReference type="EMBL" id="SCWE01000002">
    <property type="protein sequence ID" value="TDM01965.1"/>
    <property type="molecule type" value="Genomic_DNA"/>
</dbReference>
<keyword evidence="12" id="KW-1185">Reference proteome</keyword>
<proteinExistence type="inferred from homology"/>
<comment type="similarity">
    <text evidence="2 9 10">Belongs to the acetokinase family.</text>
</comment>
<dbReference type="InterPro" id="IPR043129">
    <property type="entry name" value="ATPase_NBD"/>
</dbReference>
<dbReference type="PROSITE" id="PS01076">
    <property type="entry name" value="ACETATE_KINASE_2"/>
    <property type="match status" value="1"/>
</dbReference>
<gene>
    <name evidence="9 11" type="primary">buk</name>
    <name evidence="11" type="ORF">ERX37_07070</name>
</gene>
<name>A0A4R6BJT3_9STAP</name>
<dbReference type="EC" id="2.7.2.7" evidence="9"/>
<dbReference type="InterPro" id="IPR011245">
    <property type="entry name" value="Butyrate_kin"/>
</dbReference>
<keyword evidence="6 9" id="KW-0418">Kinase</keyword>
<dbReference type="NCBIfam" id="NF002834">
    <property type="entry name" value="PRK03011.1-5"/>
    <property type="match status" value="1"/>
</dbReference>
<evidence type="ECO:0000256" key="2">
    <source>
        <dbReference type="ARBA" id="ARBA00008748"/>
    </source>
</evidence>
<dbReference type="GO" id="GO:0006083">
    <property type="term" value="P:acetate metabolic process"/>
    <property type="evidence" value="ECO:0007669"/>
    <property type="project" value="TreeGrafter"/>
</dbReference>
<keyword evidence="4 9" id="KW-0808">Transferase</keyword>
<comment type="subcellular location">
    <subcellularLocation>
        <location evidence="1 9">Cytoplasm</location>
    </subcellularLocation>
</comment>
<dbReference type="PRINTS" id="PR00471">
    <property type="entry name" value="ACETATEKNASE"/>
</dbReference>
<evidence type="ECO:0000256" key="5">
    <source>
        <dbReference type="ARBA" id="ARBA00022741"/>
    </source>
</evidence>
<organism evidence="11 12">
    <name type="scientific">Macrococcus hajekii</name>
    <dbReference type="NCBI Taxonomy" id="198482"/>
    <lineage>
        <taxon>Bacteria</taxon>
        <taxon>Bacillati</taxon>
        <taxon>Bacillota</taxon>
        <taxon>Bacilli</taxon>
        <taxon>Bacillales</taxon>
        <taxon>Staphylococcaceae</taxon>
        <taxon>Macrococcus</taxon>
    </lineage>
</organism>
<dbReference type="RefSeq" id="WP_133429978.1">
    <property type="nucleotide sequence ID" value="NZ_BMCC01000003.1"/>
</dbReference>
<reference evidence="11 12" key="1">
    <citation type="submission" date="2019-01" db="EMBL/GenBank/DDBJ databases">
        <title>Draft genome sequences of the type strains of six Macrococcus species.</title>
        <authorList>
            <person name="Mazhar S."/>
            <person name="Altermann E."/>
            <person name="Hill C."/>
            <person name="Mcauliffe O."/>
        </authorList>
    </citation>
    <scope>NUCLEOTIDE SEQUENCE [LARGE SCALE GENOMIC DNA]</scope>
    <source>
        <strain evidence="11 12">CCM4809</strain>
    </source>
</reference>
<dbReference type="GO" id="GO:0005524">
    <property type="term" value="F:ATP binding"/>
    <property type="evidence" value="ECO:0007669"/>
    <property type="project" value="UniProtKB-KW"/>
</dbReference>
<dbReference type="Proteomes" id="UP000295328">
    <property type="component" value="Unassembled WGS sequence"/>
</dbReference>
<evidence type="ECO:0000256" key="9">
    <source>
        <dbReference type="HAMAP-Rule" id="MF_00542"/>
    </source>
</evidence>
<dbReference type="Gene3D" id="3.30.420.40">
    <property type="match status" value="2"/>
</dbReference>
<keyword evidence="7 9" id="KW-0067">ATP-binding</keyword>
<evidence type="ECO:0000256" key="8">
    <source>
        <dbReference type="ARBA" id="ARBA00048596"/>
    </source>
</evidence>
<keyword evidence="3 9" id="KW-0963">Cytoplasm</keyword>
<evidence type="ECO:0000256" key="4">
    <source>
        <dbReference type="ARBA" id="ARBA00022679"/>
    </source>
</evidence>
<sequence>MSRNLVLVINPGSTSGKVALFGNGELISEKVIRYTAEEIGAFKSINDQQAFRKIKIDEYLNENDVKKGDIIAVVGRGGLSKPISGGTYLVNKDMLEDLASGEYGSHASNLGASLAQAFADEYGVSAYTVDPVVVDEMHEIARISGLKGIERRSVFHALNSKAAARAILAEQYEKYNVIVAHMGGGISVSAHQYGKVIDVVNGIDGEGAYSPERTGGLPLITFAKKIIEESLSLEQIKKILAGEGGIKSYTGEIDMRIVEEKALAGDMDTKNYLDGMCYQVAKCIGEMAIVLQGNVDVIILTGGISYSAYVVEYLKSYVNWIAHVEVVPGEKEMEALYDGVMRVLNKQEEAQIY</sequence>
<evidence type="ECO:0000256" key="7">
    <source>
        <dbReference type="ARBA" id="ARBA00022840"/>
    </source>
</evidence>
<dbReference type="CDD" id="cd24011">
    <property type="entry name" value="ASKHA_NBD_BK"/>
    <property type="match status" value="1"/>
</dbReference>
<keyword evidence="5 9" id="KW-0547">Nucleotide-binding</keyword>
<evidence type="ECO:0000256" key="10">
    <source>
        <dbReference type="RuleBase" id="RU003835"/>
    </source>
</evidence>
<evidence type="ECO:0000256" key="6">
    <source>
        <dbReference type="ARBA" id="ARBA00022777"/>
    </source>
</evidence>
<evidence type="ECO:0000256" key="3">
    <source>
        <dbReference type="ARBA" id="ARBA00022490"/>
    </source>
</evidence>
<dbReference type="HAMAP" id="MF_00542">
    <property type="entry name" value="Butyrate_kinase"/>
    <property type="match status" value="1"/>
</dbReference>
<dbReference type="OrthoDB" id="9771859at2"/>
<dbReference type="GO" id="GO:0008776">
    <property type="term" value="F:acetate kinase activity"/>
    <property type="evidence" value="ECO:0007669"/>
    <property type="project" value="TreeGrafter"/>
</dbReference>
<dbReference type="PROSITE" id="PS01075">
    <property type="entry name" value="ACETATE_KINASE_1"/>
    <property type="match status" value="1"/>
</dbReference>
<dbReference type="SUPFAM" id="SSF53067">
    <property type="entry name" value="Actin-like ATPase domain"/>
    <property type="match status" value="2"/>
</dbReference>
<evidence type="ECO:0000256" key="1">
    <source>
        <dbReference type="ARBA" id="ARBA00004496"/>
    </source>
</evidence>